<sequence>MKVALALAMALPAVHVAHAQPAYDSGSYFYGRCTDVDKAYFNGFSTPIFGRTKQEALDTCFENFGTSVQAMSWNRIEGTFTCYFTDEQYNSFLEAGIPFLWFDNPGGEIVYGSSVNGGSEEGVITCYAFRLASTCSARVLAAVDTTFAAKYPKPAVEKAIESIRSAGFAAIKLPFNKDVKFGILELKRTSINWRVRLGSPAANVPGDLVEKFLDIDVGAGNRAYGTKFPPLFRGVADKLASADKPSFMLLFSDGHLLKPSNVDNYIALKAEMLNRLGATAPRIICIRIVEEENTPFLDAVCDSSYSVSQFPNADDYYDSRYNSEYDENRALANALVQEICP</sequence>
<evidence type="ECO:0000313" key="2">
    <source>
        <dbReference type="EMBL" id="GBG28955.1"/>
    </source>
</evidence>
<dbReference type="Proteomes" id="UP000241890">
    <property type="component" value="Unassembled WGS sequence"/>
</dbReference>
<keyword evidence="1" id="KW-0732">Signal</keyword>
<comment type="caution">
    <text evidence="2">The sequence shown here is derived from an EMBL/GenBank/DDBJ whole genome shotgun (WGS) entry which is preliminary data.</text>
</comment>
<feature type="chain" id="PRO_5015344653" description="VWFA domain-containing protein" evidence="1">
    <location>
        <begin position="20"/>
        <end position="341"/>
    </location>
</feature>
<dbReference type="AlphaFoldDB" id="A0A2R5GEG7"/>
<evidence type="ECO:0000256" key="1">
    <source>
        <dbReference type="SAM" id="SignalP"/>
    </source>
</evidence>
<evidence type="ECO:0000313" key="3">
    <source>
        <dbReference type="Proteomes" id="UP000241890"/>
    </source>
</evidence>
<proteinExistence type="predicted"/>
<gene>
    <name evidence="2" type="ORF">FCC1311_051762</name>
</gene>
<protein>
    <recommendedName>
        <fullName evidence="4">VWFA domain-containing protein</fullName>
    </recommendedName>
</protein>
<keyword evidence="3" id="KW-1185">Reference proteome</keyword>
<name>A0A2R5GEG7_9STRA</name>
<dbReference type="EMBL" id="BEYU01000051">
    <property type="protein sequence ID" value="GBG28955.1"/>
    <property type="molecule type" value="Genomic_DNA"/>
</dbReference>
<organism evidence="2 3">
    <name type="scientific">Hondaea fermentalgiana</name>
    <dbReference type="NCBI Taxonomy" id="2315210"/>
    <lineage>
        <taxon>Eukaryota</taxon>
        <taxon>Sar</taxon>
        <taxon>Stramenopiles</taxon>
        <taxon>Bigyra</taxon>
        <taxon>Labyrinthulomycetes</taxon>
        <taxon>Thraustochytrida</taxon>
        <taxon>Thraustochytriidae</taxon>
        <taxon>Hondaea</taxon>
    </lineage>
</organism>
<evidence type="ECO:0008006" key="4">
    <source>
        <dbReference type="Google" id="ProtNLM"/>
    </source>
</evidence>
<feature type="signal peptide" evidence="1">
    <location>
        <begin position="1"/>
        <end position="19"/>
    </location>
</feature>
<dbReference type="InParanoid" id="A0A2R5GEG7"/>
<accession>A0A2R5GEG7</accession>
<reference evidence="2 3" key="1">
    <citation type="submission" date="2017-12" db="EMBL/GenBank/DDBJ databases">
        <title>Sequencing, de novo assembly and annotation of complete genome of a new Thraustochytrid species, strain FCC1311.</title>
        <authorList>
            <person name="Sedici K."/>
            <person name="Godart F."/>
            <person name="Aiese Cigliano R."/>
            <person name="Sanseverino W."/>
            <person name="Barakat M."/>
            <person name="Ortet P."/>
            <person name="Marechal E."/>
            <person name="Cagnac O."/>
            <person name="Amato A."/>
        </authorList>
    </citation>
    <scope>NUCLEOTIDE SEQUENCE [LARGE SCALE GENOMIC DNA]</scope>
</reference>